<dbReference type="InterPro" id="IPR001444">
    <property type="entry name" value="Flag_bb_rod_N"/>
</dbReference>
<dbReference type="InterPro" id="IPR010930">
    <property type="entry name" value="Flg_bb/hook_C_dom"/>
</dbReference>
<dbReference type="Proteomes" id="UP001225644">
    <property type="component" value="Unassembled WGS sequence"/>
</dbReference>
<dbReference type="PROSITE" id="PS00588">
    <property type="entry name" value="FLAGELLA_BB_ROD"/>
    <property type="match status" value="1"/>
</dbReference>
<keyword evidence="7" id="KW-0282">Flagellum</keyword>
<evidence type="ECO:0000256" key="2">
    <source>
        <dbReference type="RuleBase" id="RU362116"/>
    </source>
</evidence>
<dbReference type="Pfam" id="PF06429">
    <property type="entry name" value="Flg_bbr_C"/>
    <property type="match status" value="1"/>
</dbReference>
<gene>
    <name evidence="7" type="ORF">J2Z49_000690</name>
</gene>
<feature type="region of interest" description="Disordered" evidence="3">
    <location>
        <begin position="213"/>
        <end position="242"/>
    </location>
</feature>
<evidence type="ECO:0000256" key="3">
    <source>
        <dbReference type="SAM" id="MobiDB-lite"/>
    </source>
</evidence>
<evidence type="ECO:0000259" key="5">
    <source>
        <dbReference type="Pfam" id="PF06429"/>
    </source>
</evidence>
<feature type="domain" description="Flagellar basal-body/hook protein C-terminal" evidence="5">
    <location>
        <begin position="247"/>
        <end position="291"/>
    </location>
</feature>
<comment type="similarity">
    <text evidence="1 2">Belongs to the flagella basal body rod proteins family.</text>
</comment>
<keyword evidence="7" id="KW-0966">Cell projection</keyword>
<dbReference type="NCBIfam" id="TIGR03506">
    <property type="entry name" value="FlgEFG_subfam"/>
    <property type="match status" value="2"/>
</dbReference>
<proteinExistence type="inferred from homology"/>
<keyword evidence="8" id="KW-1185">Reference proteome</keyword>
<dbReference type="InterPro" id="IPR019776">
    <property type="entry name" value="Flagellar_basal_body_rod_CS"/>
</dbReference>
<sequence length="293" mass="31062">MPEVGKAFRITVDLREVRIEMIQSIYTSLAGMLSHRTRMDVLANNIANINTPGYKAAQASFQDTLYQTIRAGTAQSNPSQMGTGVTLAAVLNNFNQGPLVSTGRSLDLAINGNGFFGVKASDESGDKIYYTREGSFSVDKEGYLVNSSGLRLVDDSGSEIQLDVSKPIASINVSSMGKISVTYSDGSTASDVKQIGLFSFPNPNGLTRVGGNLYTDNNTSGSGGGDSPAGQRVEGTPGKDGLGTIESGCLEMSNVDLATELGNLIVTQRGYEANAKVFTTSDEVLRETIELKR</sequence>
<accession>A0ABU0AYM8</accession>
<dbReference type="InterPro" id="IPR020013">
    <property type="entry name" value="Flagellar_FlgE/F/G"/>
</dbReference>
<name>A0ABU0AYM8_9FIRM</name>
<feature type="domain" description="Flagellar hook protein FlgE/F/G-like D1" evidence="6">
    <location>
        <begin position="109"/>
        <end position="181"/>
    </location>
</feature>
<dbReference type="Pfam" id="PF00460">
    <property type="entry name" value="Flg_bb_rod"/>
    <property type="match status" value="1"/>
</dbReference>
<feature type="domain" description="Flagellar basal body rod protein N-terminal" evidence="4">
    <location>
        <begin position="25"/>
        <end position="55"/>
    </location>
</feature>
<evidence type="ECO:0000313" key="8">
    <source>
        <dbReference type="Proteomes" id="UP001225644"/>
    </source>
</evidence>
<protein>
    <submittedName>
        <fullName evidence="7">Flagellar hook protein FlgE</fullName>
    </submittedName>
</protein>
<evidence type="ECO:0000313" key="7">
    <source>
        <dbReference type="EMBL" id="MDQ0285586.1"/>
    </source>
</evidence>
<dbReference type="InterPro" id="IPR037925">
    <property type="entry name" value="FlgE/F/G-like"/>
</dbReference>
<dbReference type="PANTHER" id="PTHR30435">
    <property type="entry name" value="FLAGELLAR PROTEIN"/>
    <property type="match status" value="1"/>
</dbReference>
<evidence type="ECO:0000259" key="6">
    <source>
        <dbReference type="Pfam" id="PF22692"/>
    </source>
</evidence>
<keyword evidence="7" id="KW-0969">Cilium</keyword>
<dbReference type="SUPFAM" id="SSF117143">
    <property type="entry name" value="Flagellar hook protein flgE"/>
    <property type="match status" value="1"/>
</dbReference>
<comment type="subcellular location">
    <subcellularLocation>
        <location evidence="2">Bacterial flagellum basal body</location>
    </subcellularLocation>
</comment>
<dbReference type="Pfam" id="PF22692">
    <property type="entry name" value="LlgE_F_G_D1"/>
    <property type="match status" value="1"/>
</dbReference>
<evidence type="ECO:0000256" key="1">
    <source>
        <dbReference type="ARBA" id="ARBA00009677"/>
    </source>
</evidence>
<dbReference type="InterPro" id="IPR053967">
    <property type="entry name" value="LlgE_F_G-like_D1"/>
</dbReference>
<evidence type="ECO:0000259" key="4">
    <source>
        <dbReference type="Pfam" id="PF00460"/>
    </source>
</evidence>
<dbReference type="EMBL" id="JAUSUX010000004">
    <property type="protein sequence ID" value="MDQ0285586.1"/>
    <property type="molecule type" value="Genomic_DNA"/>
</dbReference>
<dbReference type="PANTHER" id="PTHR30435:SF19">
    <property type="entry name" value="FLAGELLAR BASAL-BODY ROD PROTEIN FLGG"/>
    <property type="match status" value="1"/>
</dbReference>
<keyword evidence="2" id="KW-0975">Bacterial flagellum</keyword>
<comment type="caution">
    <text evidence="7">The sequence shown here is derived from an EMBL/GenBank/DDBJ whole genome shotgun (WGS) entry which is preliminary data.</text>
</comment>
<organism evidence="7 8">
    <name type="scientific">Desulfofundulus luciae</name>
    <dbReference type="NCBI Taxonomy" id="74702"/>
    <lineage>
        <taxon>Bacteria</taxon>
        <taxon>Bacillati</taxon>
        <taxon>Bacillota</taxon>
        <taxon>Clostridia</taxon>
        <taxon>Eubacteriales</taxon>
        <taxon>Peptococcaceae</taxon>
        <taxon>Desulfofundulus</taxon>
    </lineage>
</organism>
<reference evidence="7 8" key="1">
    <citation type="submission" date="2023-07" db="EMBL/GenBank/DDBJ databases">
        <title>Genomic Encyclopedia of Type Strains, Phase IV (KMG-IV): sequencing the most valuable type-strain genomes for metagenomic binning, comparative biology and taxonomic classification.</title>
        <authorList>
            <person name="Goeker M."/>
        </authorList>
    </citation>
    <scope>NUCLEOTIDE SEQUENCE [LARGE SCALE GENOMIC DNA]</scope>
    <source>
        <strain evidence="7 8">DSM 12396</strain>
    </source>
</reference>
<dbReference type="RefSeq" id="WP_307399848.1">
    <property type="nucleotide sequence ID" value="NZ_JAUSUX010000004.1"/>
</dbReference>